<dbReference type="InterPro" id="IPR053155">
    <property type="entry name" value="F-pilin_assembly_TraC"/>
</dbReference>
<protein>
    <submittedName>
        <fullName evidence="2">Type IV secretion system protein TraC</fullName>
    </submittedName>
</protein>
<reference evidence="2 3" key="1">
    <citation type="submission" date="2018-09" db="EMBL/GenBank/DDBJ databases">
        <title>Metagenome Assembled Genomes from an Advanced Water Purification Facility.</title>
        <authorList>
            <person name="Stamps B.W."/>
            <person name="Spear J.R."/>
        </authorList>
    </citation>
    <scope>NUCLEOTIDE SEQUENCE [LARGE SCALE GENOMIC DNA]</scope>
    <source>
        <strain evidence="2">Bin_27_1</strain>
    </source>
</reference>
<sequence length="884" mass="99007">MGAFEHVKNFFRTSSSSQEAYIPQPLAEPTRGAAFNRFADMLPYTGYIKENGLFVIEGDAPGSVEALGFVLEMVPQTGAPQEMAEIMTSVFLGVPAGTSFQWQLLASPETEPFIRAYENCRMDPDQIPESAATLKEQARLYQTLFRRRAEHFRKGSTNALIPNTPYLLRDFRAIMAVTVPASRIDDETLNDAIHTLRESAITTLRTYHQYSYTWGPEDLINWVAALTNPHNSLVPQPARLNYDDGRLIRDQIVAPDTVMRVEQSGLKFGLPQDGNEVVAHVMSVRSYPPSCNLHSMGQIIGDWTQTALGYPCPFLITMTAVTKDYEASKNQTQMKQVRATQQAESQMAKFLPDIAEKKRDWDIAQYSFEDGKGLVSMAHQIVLFAPPKTVTRAIQSAVAVWRNIQFELVSDTYMQLQGFLTALPMTTSESLQRDIKNAHRWSTKTMFNAVNMAPVLGEWTGLCKAPVLGFWGRRGQAMGIDLFANYSGNYNACVVGVSGSGKSVLLNDIALGYLGVGGRCWIIDVGRSYEKLCQTVGGQFIEFTPDAQICLNPFSMIKDIDDFDDQMGMLRDLLAQMISPSEPLGDYERSQIEIHLRSLYYEKGNAMTMDDLAYSLINNCERGGPNPQAVDEEYREKVRNMSAEERDKICDPTIRRLGVQLFPYTSDGSYGRYFNGPANIEFKSNFIVLELEELASKPDLQTVVMFLLMYKITDAMYLTRDQPKICIIDEAWSLLNGGRSATFIETGYRRARKYKGSFITGTQSIGDYSKSPAAEAALNNADWMFLLRQKPESVESLEKSGKLLLSPEMKKQLLSVTTRQGSYSEVFVHCGQLGSGIGRMFLDPFSLILYSSAAEDFEAVRHYRERGLNIAEAIAAVLKERGLN</sequence>
<feature type="domain" description="TraG P-loop" evidence="1">
    <location>
        <begin position="486"/>
        <end position="880"/>
    </location>
</feature>
<dbReference type="Pfam" id="PF11130">
    <property type="entry name" value="TraC_F_IV"/>
    <property type="match status" value="1"/>
</dbReference>
<dbReference type="InterPro" id="IPR027417">
    <property type="entry name" value="P-loop_NTPase"/>
</dbReference>
<evidence type="ECO:0000259" key="1">
    <source>
        <dbReference type="Pfam" id="PF19044"/>
    </source>
</evidence>
<organism evidence="2 3">
    <name type="scientific">Thauera aminoaromatica</name>
    <dbReference type="NCBI Taxonomy" id="164330"/>
    <lineage>
        <taxon>Bacteria</taxon>
        <taxon>Pseudomonadati</taxon>
        <taxon>Pseudomonadota</taxon>
        <taxon>Betaproteobacteria</taxon>
        <taxon>Rhodocyclales</taxon>
        <taxon>Zoogloeaceae</taxon>
        <taxon>Thauera</taxon>
    </lineage>
</organism>
<dbReference type="InterPro" id="IPR025955">
    <property type="entry name" value="TraC/Conjuga_ATPase"/>
</dbReference>
<evidence type="ECO:0000313" key="2">
    <source>
        <dbReference type="EMBL" id="TXH92276.1"/>
    </source>
</evidence>
<gene>
    <name evidence="2" type="primary">traC</name>
    <name evidence="2" type="ORF">E6Q80_00625</name>
</gene>
<dbReference type="Proteomes" id="UP000321192">
    <property type="component" value="Unassembled WGS sequence"/>
</dbReference>
<evidence type="ECO:0000313" key="3">
    <source>
        <dbReference type="Proteomes" id="UP000321192"/>
    </source>
</evidence>
<dbReference type="Gene3D" id="3.40.50.300">
    <property type="entry name" value="P-loop containing nucleotide triphosphate hydrolases"/>
    <property type="match status" value="1"/>
</dbReference>
<dbReference type="SUPFAM" id="SSF52540">
    <property type="entry name" value="P-loop containing nucleoside triphosphate hydrolases"/>
    <property type="match status" value="1"/>
</dbReference>
<dbReference type="PANTHER" id="PTHR38467:SF1">
    <property type="entry name" value="CONJUGATIVE TRANSFER: ASSEMBLY"/>
    <property type="match status" value="1"/>
</dbReference>
<dbReference type="RefSeq" id="WP_276656257.1">
    <property type="nucleotide sequence ID" value="NZ_SSFD01000012.1"/>
</dbReference>
<name>A0A5C7TAQ9_THASP</name>
<dbReference type="CDD" id="cd01127">
    <property type="entry name" value="TrwB_TraG_TraD_VirD4"/>
    <property type="match status" value="1"/>
</dbReference>
<dbReference type="EMBL" id="SSFD01000012">
    <property type="protein sequence ID" value="TXH92276.1"/>
    <property type="molecule type" value="Genomic_DNA"/>
</dbReference>
<dbReference type="PANTHER" id="PTHR38467">
    <property type="match status" value="1"/>
</dbReference>
<comment type="caution">
    <text evidence="2">The sequence shown here is derived from an EMBL/GenBank/DDBJ whole genome shotgun (WGS) entry which is preliminary data.</text>
</comment>
<dbReference type="AlphaFoldDB" id="A0A5C7TAQ9"/>
<dbReference type="Pfam" id="PF19044">
    <property type="entry name" value="P-loop_TraG"/>
    <property type="match status" value="1"/>
</dbReference>
<dbReference type="InterPro" id="IPR043964">
    <property type="entry name" value="P-loop_TraG"/>
</dbReference>
<dbReference type="Gene3D" id="1.10.8.730">
    <property type="match status" value="1"/>
</dbReference>
<proteinExistence type="predicted"/>
<dbReference type="InterPro" id="IPR014117">
    <property type="entry name" value="TraC-F-type"/>
</dbReference>
<dbReference type="NCBIfam" id="TIGR02746">
    <property type="entry name" value="TraC-F-type"/>
    <property type="match status" value="1"/>
</dbReference>
<accession>A0A5C7TAQ9</accession>